<organism evidence="3 4">
    <name type="scientific">Corynebacterium sanguinis</name>
    <dbReference type="NCBI Taxonomy" id="2594913"/>
    <lineage>
        <taxon>Bacteria</taxon>
        <taxon>Bacillati</taxon>
        <taxon>Actinomycetota</taxon>
        <taxon>Actinomycetes</taxon>
        <taxon>Mycobacteriales</taxon>
        <taxon>Corynebacteriaceae</taxon>
        <taxon>Corynebacterium</taxon>
    </lineage>
</organism>
<evidence type="ECO:0000256" key="1">
    <source>
        <dbReference type="SAM" id="MobiDB-lite"/>
    </source>
</evidence>
<evidence type="ECO:0000313" key="3">
    <source>
        <dbReference type="EMBL" id="TVS30340.1"/>
    </source>
</evidence>
<evidence type="ECO:0000313" key="4">
    <source>
        <dbReference type="Proteomes" id="UP000336646"/>
    </source>
</evidence>
<dbReference type="RefSeq" id="WP_144772399.1">
    <property type="nucleotide sequence ID" value="NZ_JACEOR010000483.1"/>
</dbReference>
<dbReference type="Proteomes" id="UP000336646">
    <property type="component" value="Unassembled WGS sequence"/>
</dbReference>
<protein>
    <submittedName>
        <fullName evidence="3">Uncharacterized protein</fullName>
    </submittedName>
</protein>
<sequence length="102" mass="11556">MIFNSGAEAHETELGDVDIEEISHDSFWRESALAEEQSSYAPDSSNEGQRSVLDRPRLLKTEWRELPSTPRITVGYHVFKPAGQGSKLHGEWTFRSPLVWIG</sequence>
<evidence type="ECO:0000313" key="5">
    <source>
        <dbReference type="Proteomes" id="UP000580709"/>
    </source>
</evidence>
<keyword evidence="5" id="KW-1185">Reference proteome</keyword>
<reference evidence="3 4" key="1">
    <citation type="submission" date="2018-12" db="EMBL/GenBank/DDBJ databases">
        <title>Corynebacterium sanguinis sp. nov., a clinically-associated and environmental corynebacterium.</title>
        <authorList>
            <person name="Gonzales-Siles L."/>
            <person name="Jaen-Luchoro D."/>
            <person name="Cardew S."/>
            <person name="Inganas E."/>
            <person name="Ohlen M."/>
            <person name="Jensie-Markopolous S."/>
            <person name="Pinyeiro-Iglesias B."/>
            <person name="Molin K."/>
            <person name="Skovbjerg S."/>
            <person name="Svensson-Stadler L."/>
            <person name="Funke G."/>
            <person name="Moore E.R.B."/>
        </authorList>
    </citation>
    <scope>NUCLEOTIDE SEQUENCE [LARGE SCALE GENOMIC DNA]</scope>
    <source>
        <strain evidence="3 4">58734</strain>
    </source>
</reference>
<proteinExistence type="predicted"/>
<dbReference type="Proteomes" id="UP000580709">
    <property type="component" value="Unassembled WGS sequence"/>
</dbReference>
<evidence type="ECO:0000313" key="2">
    <source>
        <dbReference type="EMBL" id="MBA4505840.1"/>
    </source>
</evidence>
<comment type="caution">
    <text evidence="3">The sequence shown here is derived from an EMBL/GenBank/DDBJ whole genome shotgun (WGS) entry which is preliminary data.</text>
</comment>
<dbReference type="AlphaFoldDB" id="A0A6C1U015"/>
<gene>
    <name evidence="3" type="ORF">EKI59_00710</name>
    <name evidence="2" type="ORF">H0H28_11035</name>
</gene>
<reference evidence="2 5" key="2">
    <citation type="submission" date="2020-07" db="EMBL/GenBank/DDBJ databases">
        <authorList>
            <person name="Khare M."/>
        </authorList>
    </citation>
    <scope>NUCLEOTIDE SEQUENCE [LARGE SCALE GENOMIC DNA]</scope>
    <source>
        <strain evidence="2 5">P8776</strain>
    </source>
</reference>
<name>A0A6C1U015_9CORY</name>
<dbReference type="EMBL" id="RXIR01000001">
    <property type="protein sequence ID" value="TVS30340.1"/>
    <property type="molecule type" value="Genomic_DNA"/>
</dbReference>
<feature type="compositionally biased region" description="Polar residues" evidence="1">
    <location>
        <begin position="36"/>
        <end position="49"/>
    </location>
</feature>
<dbReference type="EMBL" id="JACEOR010000483">
    <property type="protein sequence ID" value="MBA4505840.1"/>
    <property type="molecule type" value="Genomic_DNA"/>
</dbReference>
<accession>A0A6C1U015</accession>
<feature type="region of interest" description="Disordered" evidence="1">
    <location>
        <begin position="33"/>
        <end position="53"/>
    </location>
</feature>